<reference evidence="1 2" key="1">
    <citation type="submission" date="2019-06" db="EMBL/GenBank/DDBJ databases">
        <title>Sequencing the genomes of 1000 actinobacteria strains.</title>
        <authorList>
            <person name="Klenk H.-P."/>
        </authorList>
    </citation>
    <scope>NUCLEOTIDE SEQUENCE [LARGE SCALE GENOMIC DNA]</scope>
    <source>
        <strain evidence="1 2">DSM 45679</strain>
    </source>
</reference>
<dbReference type="SUPFAM" id="SSF52242">
    <property type="entry name" value="Cobalamin (vitamin B12)-binding domain"/>
    <property type="match status" value="1"/>
</dbReference>
<protein>
    <submittedName>
        <fullName evidence="1">Methylmalonyl-CoA mutase C-terminal domain/subunit</fullName>
    </submittedName>
</protein>
<accession>A0A542DJ91</accession>
<evidence type="ECO:0000313" key="1">
    <source>
        <dbReference type="EMBL" id="TQJ03074.1"/>
    </source>
</evidence>
<dbReference type="AlphaFoldDB" id="A0A542DJ91"/>
<sequence length="116" mass="12245">MTVAGPPPRVVLVEPGAAADRPGVATVRTARALRDAGAEVVYGGWLSTVDAVLRTVEQEDPDVVGITVATEPDREFLARVRTALPGLPVLETGPELTDRVARVAGHSPSRWSNDPQ</sequence>
<name>A0A542DJ91_AMYCI</name>
<proteinExistence type="predicted"/>
<dbReference type="EMBL" id="VFML01000001">
    <property type="protein sequence ID" value="TQJ03074.1"/>
    <property type="molecule type" value="Genomic_DNA"/>
</dbReference>
<dbReference type="RefSeq" id="WP_246076398.1">
    <property type="nucleotide sequence ID" value="NZ_VFML01000001.1"/>
</dbReference>
<dbReference type="Gene3D" id="3.40.50.280">
    <property type="entry name" value="Cobalamin-binding domain"/>
    <property type="match status" value="1"/>
</dbReference>
<dbReference type="Proteomes" id="UP000320876">
    <property type="component" value="Unassembled WGS sequence"/>
</dbReference>
<keyword evidence="2" id="KW-1185">Reference proteome</keyword>
<dbReference type="InterPro" id="IPR036724">
    <property type="entry name" value="Cobalamin-bd_sf"/>
</dbReference>
<dbReference type="GO" id="GO:0046872">
    <property type="term" value="F:metal ion binding"/>
    <property type="evidence" value="ECO:0007669"/>
    <property type="project" value="InterPro"/>
</dbReference>
<gene>
    <name evidence="1" type="ORF">FB471_2824</name>
</gene>
<organism evidence="1 2">
    <name type="scientific">Amycolatopsis cihanbeyliensis</name>
    <dbReference type="NCBI Taxonomy" id="1128664"/>
    <lineage>
        <taxon>Bacteria</taxon>
        <taxon>Bacillati</taxon>
        <taxon>Actinomycetota</taxon>
        <taxon>Actinomycetes</taxon>
        <taxon>Pseudonocardiales</taxon>
        <taxon>Pseudonocardiaceae</taxon>
        <taxon>Amycolatopsis</taxon>
    </lineage>
</organism>
<comment type="caution">
    <text evidence="1">The sequence shown here is derived from an EMBL/GenBank/DDBJ whole genome shotgun (WGS) entry which is preliminary data.</text>
</comment>
<dbReference type="GO" id="GO:0031419">
    <property type="term" value="F:cobalamin binding"/>
    <property type="evidence" value="ECO:0007669"/>
    <property type="project" value="InterPro"/>
</dbReference>
<evidence type="ECO:0000313" key="2">
    <source>
        <dbReference type="Proteomes" id="UP000320876"/>
    </source>
</evidence>